<evidence type="ECO:0000256" key="3">
    <source>
        <dbReference type="ARBA" id="ARBA00023295"/>
    </source>
</evidence>
<evidence type="ECO:0000256" key="2">
    <source>
        <dbReference type="ARBA" id="ARBA00022801"/>
    </source>
</evidence>
<keyword evidence="2" id="KW-0378">Hydrolase</keyword>
<keyword evidence="6" id="KW-1185">Reference proteome</keyword>
<feature type="signal peptide" evidence="4">
    <location>
        <begin position="1"/>
        <end position="28"/>
    </location>
</feature>
<reference evidence="5 6" key="1">
    <citation type="submission" date="2018-05" db="EMBL/GenBank/DDBJ databases">
        <title>Genomic Encyclopedia of Archaeal and Bacterial Type Strains, Phase II (KMG-II): from individual species to whole genera.</title>
        <authorList>
            <person name="Goeker M."/>
        </authorList>
    </citation>
    <scope>NUCLEOTIDE SEQUENCE [LARGE SCALE GENOMIC DNA]</scope>
    <source>
        <strain evidence="5 6">DSM 19975</strain>
    </source>
</reference>
<feature type="chain" id="PRO_5016273580" evidence="4">
    <location>
        <begin position="29"/>
        <end position="692"/>
    </location>
</feature>
<dbReference type="RefSeq" id="WP_109606089.1">
    <property type="nucleotide sequence ID" value="NZ_QGHA01000001.1"/>
</dbReference>
<protein>
    <submittedName>
        <fullName evidence="5">Alpha-galactosidase</fullName>
    </submittedName>
</protein>
<evidence type="ECO:0000256" key="1">
    <source>
        <dbReference type="ARBA" id="ARBA00009743"/>
    </source>
</evidence>
<organism evidence="5 6">
    <name type="scientific">Mucilaginibacter oryzae</name>
    <dbReference type="NCBI Taxonomy" id="468058"/>
    <lineage>
        <taxon>Bacteria</taxon>
        <taxon>Pseudomonadati</taxon>
        <taxon>Bacteroidota</taxon>
        <taxon>Sphingobacteriia</taxon>
        <taxon>Sphingobacteriales</taxon>
        <taxon>Sphingobacteriaceae</taxon>
        <taxon>Mucilaginibacter</taxon>
    </lineage>
</organism>
<comment type="caution">
    <text evidence="5">The sequence shown here is derived from an EMBL/GenBank/DDBJ whole genome shotgun (WGS) entry which is preliminary data.</text>
</comment>
<evidence type="ECO:0000313" key="5">
    <source>
        <dbReference type="EMBL" id="PWK80038.1"/>
    </source>
</evidence>
<dbReference type="GO" id="GO:0004553">
    <property type="term" value="F:hydrolase activity, hydrolyzing O-glycosyl compounds"/>
    <property type="evidence" value="ECO:0007669"/>
    <property type="project" value="InterPro"/>
</dbReference>
<evidence type="ECO:0000256" key="4">
    <source>
        <dbReference type="SAM" id="SignalP"/>
    </source>
</evidence>
<dbReference type="PANTHER" id="PTHR11452:SF75">
    <property type="entry name" value="ALPHA-GALACTOSIDASE MEL1"/>
    <property type="match status" value="1"/>
</dbReference>
<dbReference type="AlphaFoldDB" id="A0A316HHD2"/>
<gene>
    <name evidence="5" type="ORF">LX99_00502</name>
</gene>
<dbReference type="PANTHER" id="PTHR11452">
    <property type="entry name" value="ALPHA-GALACTOSIDASE/ALPHA-N-ACETYLGALACTOSAMINIDASE"/>
    <property type="match status" value="1"/>
</dbReference>
<keyword evidence="3" id="KW-0326">Glycosidase</keyword>
<dbReference type="EMBL" id="QGHA01000001">
    <property type="protein sequence ID" value="PWK80038.1"/>
    <property type="molecule type" value="Genomic_DNA"/>
</dbReference>
<proteinExistence type="inferred from homology"/>
<sequence length="692" mass="77145">MQKLLNRFIIAVQLCGLLCVWQPATVSAFVSTTNQSPKAEAISIPYSKTGNIIYDQKTGTFSVQENGKIVLANCYAKVKIDGKFITSKDYKQIGFKTTAQKDAFGNGVKYEVTLTGKNLPVMVQTFYSYPLAGKNYFFAEVSLKGSSLKTNYMEPIAGDLATVNGDTRSLFVPFDNDTFISYDSKAFRAPLTNTSAEVGTVFDNNSRNGVVFGSVEHETWKTGVRTIAKKDSANTFEVWGGYTEEAVNRDKIAHGEISGNVIKSPRVFVGWFADWRTGLEEFGKANRIAEPPYVFNWTKPTPVGWNSWGVMQEKLSYDKALRVADFFADSIPAFRNGNTAFIDLDSFWDNMIKGGWEGDFGQLKAFADYCKMKGLQPGVYWAPFTDWGWKGGPDRKVLGSNYTYGETWTKVGNGYHDIDGARATDPTHPGTLQHIDYVIGKLKACGFKMIKIDFLGHAAAESSHFYDTKITTGMQAYKKGMEHLIDQLGNQMLVYAAISPSLATGRYAHMRRIACDAFKTIKDTRYTLNSVNYGWWQTYLYNYIDADHVVLSTESEGANRARMLSAVVTGTFITGDDFSTHGQWSERAKALFQNPEILKIVANGKAFRPVEGNTETGTTEQFTIKIGNSFYLALFNYGSEDKTYTINRKRLGIEEEKEFGVKSLLQDYGVNTNGSVVLKAGDAAMLKFEEIK</sequence>
<keyword evidence="4" id="KW-0732">Signal</keyword>
<dbReference type="Gene3D" id="3.20.20.70">
    <property type="entry name" value="Aldolase class I"/>
    <property type="match status" value="1"/>
</dbReference>
<name>A0A316HHD2_9SPHI</name>
<accession>A0A316HHD2</accession>
<dbReference type="InterPro" id="IPR013785">
    <property type="entry name" value="Aldolase_TIM"/>
</dbReference>
<comment type="similarity">
    <text evidence="1">Belongs to the glycosyl hydrolase 27 family.</text>
</comment>
<dbReference type="InterPro" id="IPR017853">
    <property type="entry name" value="GH"/>
</dbReference>
<dbReference type="SUPFAM" id="SSF51445">
    <property type="entry name" value="(Trans)glycosidases"/>
    <property type="match status" value="1"/>
</dbReference>
<dbReference type="GO" id="GO:0005975">
    <property type="term" value="P:carbohydrate metabolic process"/>
    <property type="evidence" value="ECO:0007669"/>
    <property type="project" value="InterPro"/>
</dbReference>
<dbReference type="InterPro" id="IPR002241">
    <property type="entry name" value="Glyco_hydro_27"/>
</dbReference>
<evidence type="ECO:0000313" key="6">
    <source>
        <dbReference type="Proteomes" id="UP000245678"/>
    </source>
</evidence>
<dbReference type="Proteomes" id="UP000245678">
    <property type="component" value="Unassembled WGS sequence"/>
</dbReference>